<gene>
    <name evidence="1" type="ORF">PBAT_02080</name>
</gene>
<keyword evidence="2" id="KW-1185">Reference proteome</keyword>
<proteinExistence type="predicted"/>
<dbReference type="OrthoDB" id="2903198at2"/>
<comment type="caution">
    <text evidence="1">The sequence shown here is derived from an EMBL/GenBank/DDBJ whole genome shotgun (WGS) entry which is preliminary data.</text>
</comment>
<dbReference type="RefSeq" id="WP_068646071.1">
    <property type="nucleotide sequence ID" value="NZ_CP043611.1"/>
</dbReference>
<protein>
    <recommendedName>
        <fullName evidence="3">Replication-relaxation</fullName>
    </recommendedName>
</protein>
<sequence length="198" mass="23862">MNARDKIILNDLERFRCLTRDDVAELHFSHTKQPITQANIVLKRMRRDGLIKCSTERRKYIYFPYALNMKKDSQKINHFLLIAQFYKDVRKSSIPKEFIVEPKYGSKFMEPDIFMIWKGTPFFVEVQRTVYTDKVMKAKIDRYELYFNSGEWQREPWQPKDKKVFPYIWIIGVGKYSTGIRPFRVIQNSVEEMLKQVK</sequence>
<dbReference type="AlphaFoldDB" id="A0A168R0S0"/>
<name>A0A168R0S0_9BACL</name>
<organism evidence="1 2">
    <name type="scientific">Paenibacillus antarcticus</name>
    <dbReference type="NCBI Taxonomy" id="253703"/>
    <lineage>
        <taxon>Bacteria</taxon>
        <taxon>Bacillati</taxon>
        <taxon>Bacillota</taxon>
        <taxon>Bacilli</taxon>
        <taxon>Bacillales</taxon>
        <taxon>Paenibacillaceae</taxon>
        <taxon>Paenibacillus</taxon>
    </lineage>
</organism>
<accession>A0A168R0S0</accession>
<dbReference type="EMBL" id="LVJI01000001">
    <property type="protein sequence ID" value="OAB48442.1"/>
    <property type="molecule type" value="Genomic_DNA"/>
</dbReference>
<evidence type="ECO:0000313" key="2">
    <source>
        <dbReference type="Proteomes" id="UP000077355"/>
    </source>
</evidence>
<reference evidence="1 2" key="1">
    <citation type="submission" date="2016-03" db="EMBL/GenBank/DDBJ databases">
        <title>Draft genome sequence of Paenibacillus antarcticus CECT 5836.</title>
        <authorList>
            <person name="Shin S.-K."/>
            <person name="Yi H."/>
        </authorList>
    </citation>
    <scope>NUCLEOTIDE SEQUENCE [LARGE SCALE GENOMIC DNA]</scope>
    <source>
        <strain evidence="1 2">CECT 5836</strain>
    </source>
</reference>
<evidence type="ECO:0000313" key="1">
    <source>
        <dbReference type="EMBL" id="OAB48442.1"/>
    </source>
</evidence>
<dbReference type="Proteomes" id="UP000077355">
    <property type="component" value="Unassembled WGS sequence"/>
</dbReference>
<evidence type="ECO:0008006" key="3">
    <source>
        <dbReference type="Google" id="ProtNLM"/>
    </source>
</evidence>